<name>A0A6G6GN83_9FLAO</name>
<dbReference type="Proteomes" id="UP000505306">
    <property type="component" value="Chromosome"/>
</dbReference>
<evidence type="ECO:0000313" key="3">
    <source>
        <dbReference type="Proteomes" id="UP000505306"/>
    </source>
</evidence>
<dbReference type="GO" id="GO:0016787">
    <property type="term" value="F:hydrolase activity"/>
    <property type="evidence" value="ECO:0007669"/>
    <property type="project" value="UniProtKB-KW"/>
</dbReference>
<organism evidence="2 3">
    <name type="scientific">Rasiella rasia</name>
    <dbReference type="NCBI Taxonomy" id="2744027"/>
    <lineage>
        <taxon>Bacteria</taxon>
        <taxon>Pseudomonadati</taxon>
        <taxon>Bacteroidota</taxon>
        <taxon>Flavobacteriia</taxon>
        <taxon>Flavobacteriales</taxon>
        <taxon>Flavobacteriaceae</taxon>
        <taxon>Rasiella</taxon>
    </lineage>
</organism>
<feature type="domain" description="AB hydrolase-1" evidence="1">
    <location>
        <begin position="74"/>
        <end position="217"/>
    </location>
</feature>
<gene>
    <name evidence="2" type="ORF">G5B37_10860</name>
</gene>
<dbReference type="Pfam" id="PF00561">
    <property type="entry name" value="Abhydrolase_1"/>
    <property type="match status" value="1"/>
</dbReference>
<reference evidence="2 3" key="1">
    <citation type="submission" date="2020-02" db="EMBL/GenBank/DDBJ databases">
        <title>Complete genome sequence of Flavobacteriaceae bacterium.</title>
        <authorList>
            <person name="Kim S.-J."/>
            <person name="Kim Y.-S."/>
            <person name="Kim K.-H."/>
        </authorList>
    </citation>
    <scope>NUCLEOTIDE SEQUENCE [LARGE SCALE GENOMIC DNA]</scope>
    <source>
        <strain evidence="2 3">RR4-40</strain>
    </source>
</reference>
<keyword evidence="2" id="KW-0378">Hydrolase</keyword>
<dbReference type="Gene3D" id="3.40.50.1820">
    <property type="entry name" value="alpha/beta hydrolase"/>
    <property type="match status" value="1"/>
</dbReference>
<dbReference type="AlphaFoldDB" id="A0A6G6GN83"/>
<dbReference type="InterPro" id="IPR029058">
    <property type="entry name" value="AB_hydrolase_fold"/>
</dbReference>
<evidence type="ECO:0000313" key="2">
    <source>
        <dbReference type="EMBL" id="QIE60045.1"/>
    </source>
</evidence>
<dbReference type="SUPFAM" id="SSF53474">
    <property type="entry name" value="alpha/beta-Hydrolases"/>
    <property type="match status" value="1"/>
</dbReference>
<dbReference type="RefSeq" id="WP_164680057.1">
    <property type="nucleotide sequence ID" value="NZ_CP049057.1"/>
</dbReference>
<dbReference type="KEGG" id="mgel:G5B37_10860"/>
<sequence>MKKIITKAISLFINSTAVIAPKWNAEQSFKLLCKVRRVGFTEKGKQFLATATTSHIDVGAHTVALHRWGTGPKNILFLHGWMSNSQRWRPYIAKLDLSQYTVYALDFPGHGMAKGNALNVEICRKALVKVIELTGPVDTLICHSLGCLVAAYTYLHNPKININRFVLMGAPSGMNAIFEYFQSLLKLSPKAIQNLHGKVNSVLQIPYEKVEMSNFFNTSKSPLLVIHDESDTVTPFLPIKEAFQLNKKIDTLITSGLKHDLKSESVYTAVINYINNKPRELNQKHSA</sequence>
<dbReference type="EMBL" id="CP049057">
    <property type="protein sequence ID" value="QIE60045.1"/>
    <property type="molecule type" value="Genomic_DNA"/>
</dbReference>
<protein>
    <submittedName>
        <fullName evidence="2">Alpha/beta hydrolase</fullName>
    </submittedName>
</protein>
<dbReference type="PANTHER" id="PTHR43689">
    <property type="entry name" value="HYDROLASE"/>
    <property type="match status" value="1"/>
</dbReference>
<dbReference type="InterPro" id="IPR000073">
    <property type="entry name" value="AB_hydrolase_1"/>
</dbReference>
<keyword evidence="3" id="KW-1185">Reference proteome</keyword>
<proteinExistence type="predicted"/>
<accession>A0A6G6GN83</accession>
<dbReference type="PANTHER" id="PTHR43689:SF8">
    <property type="entry name" value="ALPHA_BETA-HYDROLASES SUPERFAMILY PROTEIN"/>
    <property type="match status" value="1"/>
</dbReference>
<evidence type="ECO:0000259" key="1">
    <source>
        <dbReference type="Pfam" id="PF00561"/>
    </source>
</evidence>